<keyword evidence="1" id="KW-0489">Methyltransferase</keyword>
<dbReference type="EMBL" id="AP009247">
    <property type="protein sequence ID" value="BAF61527.1"/>
    <property type="molecule type" value="Genomic_DNA"/>
</dbReference>
<gene>
    <name evidence="3" type="ordered locus">COSY_0408</name>
</gene>
<name>A5CWY6_VESOH</name>
<dbReference type="eggNOG" id="COG1565">
    <property type="taxonomic scope" value="Bacteria"/>
</dbReference>
<dbReference type="KEGG" id="vok:COSY_0408"/>
<dbReference type="Gene3D" id="3.40.50.12710">
    <property type="match status" value="1"/>
</dbReference>
<dbReference type="GO" id="GO:0035243">
    <property type="term" value="F:protein-arginine omega-N symmetric methyltransferase activity"/>
    <property type="evidence" value="ECO:0007669"/>
    <property type="project" value="TreeGrafter"/>
</dbReference>
<evidence type="ECO:0000313" key="4">
    <source>
        <dbReference type="Proteomes" id="UP000000247"/>
    </source>
</evidence>
<organism evidence="3 4">
    <name type="scientific">Vesicomyosocius okutanii subsp. Calyptogena okutanii (strain HA)</name>
    <dbReference type="NCBI Taxonomy" id="412965"/>
    <lineage>
        <taxon>Bacteria</taxon>
        <taxon>Pseudomonadati</taxon>
        <taxon>Pseudomonadota</taxon>
        <taxon>Gammaproteobacteria</taxon>
        <taxon>Candidatus Pseudothioglobaceae</taxon>
        <taxon>Candidatus Vesicomyidisocius</taxon>
    </lineage>
</organism>
<dbReference type="RefSeq" id="WP_011929797.1">
    <property type="nucleotide sequence ID" value="NC_009465.1"/>
</dbReference>
<dbReference type="GO" id="GO:0032259">
    <property type="term" value="P:methylation"/>
    <property type="evidence" value="ECO:0007669"/>
    <property type="project" value="UniProtKB-KW"/>
</dbReference>
<dbReference type="InterPro" id="IPR038375">
    <property type="entry name" value="NDUFAF7_sf"/>
</dbReference>
<evidence type="ECO:0000313" key="3">
    <source>
        <dbReference type="EMBL" id="BAF61527.1"/>
    </source>
</evidence>
<protein>
    <recommendedName>
        <fullName evidence="5">SAM-dependent methyltransferase</fullName>
    </recommendedName>
</protein>
<evidence type="ECO:0000256" key="1">
    <source>
        <dbReference type="ARBA" id="ARBA00022603"/>
    </source>
</evidence>
<reference evidence="4" key="1">
    <citation type="journal article" date="2007" name="Curr. Biol.">
        <title>Reduced genome of the thioautotrophic intracellular symbiont in a deep-sea clam, Calyptogena okutanii.</title>
        <authorList>
            <person name="Kuwahara H."/>
            <person name="Yoshida T."/>
            <person name="Takaki Y."/>
            <person name="Shimamura S."/>
            <person name="Nishi S."/>
            <person name="Harada M."/>
            <person name="Matsuyama K."/>
            <person name="Takishita K."/>
            <person name="Kawato M."/>
            <person name="Uematsu K."/>
            <person name="Fujiwara Y."/>
            <person name="Sato T."/>
            <person name="Kato C."/>
            <person name="Kitagawa M."/>
            <person name="Kato I."/>
            <person name="Maruyama T."/>
        </authorList>
    </citation>
    <scope>NUCLEOTIDE SEQUENCE [LARGE SCALE GENOMIC DNA]</scope>
    <source>
        <strain evidence="4">HA</strain>
    </source>
</reference>
<evidence type="ECO:0008006" key="5">
    <source>
        <dbReference type="Google" id="ProtNLM"/>
    </source>
</evidence>
<dbReference type="AlphaFoldDB" id="A5CWY6"/>
<dbReference type="PANTHER" id="PTHR12049:SF7">
    <property type="entry name" value="PROTEIN ARGININE METHYLTRANSFERASE NDUFAF7, MITOCHONDRIAL"/>
    <property type="match status" value="1"/>
</dbReference>
<sequence>MLFSYKIRQVILEQIIKNTIIQNAGPIGFDEFMNLALYYPALGYYRSGLEKFSKNGDFITAPETSDLFGFCLANQCAQVLNGTNDILEFGSGSGILATQILFELGRLKKLPQKYYILELSGELKHRQAETISKVLPELIDRIVWLDELPSDFSGVVIANEVLDAMPAKRVIYKNKQFYELGIDHHENEFFWRKFDSPYQNDKILLPNNVIEDYRTEINLHAIAWIDSLYNATNKALVLLIDYGMSRDEYFHPQRLDGTLRCYYHHKASENPFLNIGKQDITTSVNFSDIADQASISGFKVNGYATQALFLISLGISDYLLKQKDKNKRMNLAQQIKQLVLPSVMGESFKVLALSKKLSVRLIGFVEQDLSGKL</sequence>
<keyword evidence="4" id="KW-1185">Reference proteome</keyword>
<dbReference type="HOGENOM" id="CLU_024840_1_0_6"/>
<dbReference type="STRING" id="412965.COSY_0408"/>
<proteinExistence type="predicted"/>
<dbReference type="PANTHER" id="PTHR12049">
    <property type="entry name" value="PROTEIN ARGININE METHYLTRANSFERASE NDUFAF7, MITOCHONDRIAL"/>
    <property type="match status" value="1"/>
</dbReference>
<evidence type="ECO:0000256" key="2">
    <source>
        <dbReference type="ARBA" id="ARBA00022679"/>
    </source>
</evidence>
<dbReference type="InterPro" id="IPR029063">
    <property type="entry name" value="SAM-dependent_MTases_sf"/>
</dbReference>
<dbReference type="Pfam" id="PF02636">
    <property type="entry name" value="Methyltransf_28"/>
    <property type="match status" value="1"/>
</dbReference>
<dbReference type="SUPFAM" id="SSF53335">
    <property type="entry name" value="S-adenosyl-L-methionine-dependent methyltransferases"/>
    <property type="match status" value="1"/>
</dbReference>
<accession>A5CWY6</accession>
<keyword evidence="2" id="KW-0808">Transferase</keyword>
<dbReference type="Proteomes" id="UP000000247">
    <property type="component" value="Chromosome"/>
</dbReference>
<dbReference type="InterPro" id="IPR003788">
    <property type="entry name" value="NDUFAF7"/>
</dbReference>